<dbReference type="InterPro" id="IPR033130">
    <property type="entry name" value="RNase_T2_His_AS_2"/>
</dbReference>
<dbReference type="EMBL" id="JW870779">
    <property type="protein sequence ID" value="AFP03297.1"/>
    <property type="molecule type" value="mRNA"/>
</dbReference>
<dbReference type="PANTHER" id="PTHR11240">
    <property type="entry name" value="RIBONUCLEASE T2"/>
    <property type="match status" value="1"/>
</dbReference>
<dbReference type="AlphaFoldDB" id="V9KW61"/>
<evidence type="ECO:0000256" key="1">
    <source>
        <dbReference type="ARBA" id="ARBA00004227"/>
    </source>
</evidence>
<dbReference type="PROSITE" id="PS00530">
    <property type="entry name" value="RNASE_T2_1"/>
    <property type="match status" value="1"/>
</dbReference>
<evidence type="ECO:0000256" key="15">
    <source>
        <dbReference type="ARBA" id="ARBA00052670"/>
    </source>
</evidence>
<keyword evidence="8" id="KW-0378">Hydrolase</keyword>
<evidence type="ECO:0000256" key="2">
    <source>
        <dbReference type="ARBA" id="ARBA00004319"/>
    </source>
</evidence>
<evidence type="ECO:0000256" key="12">
    <source>
        <dbReference type="ARBA" id="ARBA00023228"/>
    </source>
</evidence>
<dbReference type="GO" id="GO:0043202">
    <property type="term" value="C:lysosomal lumen"/>
    <property type="evidence" value="ECO:0007669"/>
    <property type="project" value="UniProtKB-SubCell"/>
</dbReference>
<dbReference type="PROSITE" id="PS00531">
    <property type="entry name" value="RNASE_T2_2"/>
    <property type="match status" value="1"/>
</dbReference>
<keyword evidence="7" id="KW-0255">Endonuclease</keyword>
<keyword evidence="13" id="KW-0456">Lyase</keyword>
<reference evidence="19" key="1">
    <citation type="journal article" date="2014" name="Nature">
        <title>Elephant shark genome provides unique insights into gnathostome evolution.</title>
        <authorList>
            <consortium name="International Elephant Shark Genome Sequencing Consortium"/>
            <person name="Venkatesh B."/>
            <person name="Lee A.P."/>
            <person name="Ravi V."/>
            <person name="Maurya A.K."/>
            <person name="Lian M.M."/>
            <person name="Swann J.B."/>
            <person name="Ohta Y."/>
            <person name="Flajnik M.F."/>
            <person name="Sutoh Y."/>
            <person name="Kasahara M."/>
            <person name="Hoon S."/>
            <person name="Gangu V."/>
            <person name="Roy S.W."/>
            <person name="Irimia M."/>
            <person name="Korzh V."/>
            <person name="Kondrychyn I."/>
            <person name="Lim Z.W."/>
            <person name="Tay B.H."/>
            <person name="Tohari S."/>
            <person name="Kong K.W."/>
            <person name="Ho S."/>
            <person name="Lorente-Galdos B."/>
            <person name="Quilez J."/>
            <person name="Marques-Bonet T."/>
            <person name="Raney B.J."/>
            <person name="Ingham P.W."/>
            <person name="Tay A."/>
            <person name="Hillier L.W."/>
            <person name="Minx P."/>
            <person name="Boehm T."/>
            <person name="Wilson R.K."/>
            <person name="Brenner S."/>
            <person name="Warren W.C."/>
        </authorList>
    </citation>
    <scope>NUCLEOTIDE SEQUENCE</scope>
    <source>
        <tissue evidence="19">Liver</tissue>
    </source>
</reference>
<evidence type="ECO:0000256" key="18">
    <source>
        <dbReference type="SAM" id="SignalP"/>
    </source>
</evidence>
<dbReference type="FunFam" id="3.90.730.10:FF:000001">
    <property type="entry name" value="Ribonuclease T2"/>
    <property type="match status" value="1"/>
</dbReference>
<evidence type="ECO:0000256" key="14">
    <source>
        <dbReference type="ARBA" id="ARBA00051280"/>
    </source>
</evidence>
<evidence type="ECO:0000256" key="3">
    <source>
        <dbReference type="ARBA" id="ARBA00004613"/>
    </source>
</evidence>
<dbReference type="GO" id="GO:0016787">
    <property type="term" value="F:hydrolase activity"/>
    <property type="evidence" value="ECO:0007669"/>
    <property type="project" value="UniProtKB-KW"/>
</dbReference>
<organism evidence="19">
    <name type="scientific">Callorhinchus milii</name>
    <name type="common">Ghost shark</name>
    <dbReference type="NCBI Taxonomy" id="7868"/>
    <lineage>
        <taxon>Eukaryota</taxon>
        <taxon>Metazoa</taxon>
        <taxon>Chordata</taxon>
        <taxon>Craniata</taxon>
        <taxon>Vertebrata</taxon>
        <taxon>Chondrichthyes</taxon>
        <taxon>Holocephali</taxon>
        <taxon>Chimaeriformes</taxon>
        <taxon>Callorhinchidae</taxon>
        <taxon>Callorhinchus</taxon>
    </lineage>
</organism>
<comment type="similarity">
    <text evidence="4 17">Belongs to the RNase T2 family.</text>
</comment>
<evidence type="ECO:0000256" key="4">
    <source>
        <dbReference type="ARBA" id="ARBA00007469"/>
    </source>
</evidence>
<dbReference type="InterPro" id="IPR018188">
    <property type="entry name" value="RNase_T2_His_AS_1"/>
</dbReference>
<keyword evidence="6" id="KW-0540">Nuclease</keyword>
<evidence type="ECO:0000256" key="5">
    <source>
        <dbReference type="ARBA" id="ARBA00022525"/>
    </source>
</evidence>
<dbReference type="InterPro" id="IPR033697">
    <property type="entry name" value="Ribonuclease_T2_eukaryotic"/>
</dbReference>
<keyword evidence="11" id="KW-0325">Glycoprotein</keyword>
<feature type="active site" evidence="16">
    <location>
        <position position="119"/>
    </location>
</feature>
<dbReference type="InterPro" id="IPR001568">
    <property type="entry name" value="RNase_T2-like"/>
</dbReference>
<dbReference type="InterPro" id="IPR036430">
    <property type="entry name" value="RNase_T2-like_sf"/>
</dbReference>
<evidence type="ECO:0000256" key="9">
    <source>
        <dbReference type="ARBA" id="ARBA00022824"/>
    </source>
</evidence>
<protein>
    <submittedName>
        <fullName evidence="19">Ribonuclease T2</fullName>
    </submittedName>
</protein>
<comment type="catalytic activity">
    <reaction evidence="15">
        <text>an adenylyl-uridine-RNA = a 3'-end 2',3'-cyclophospho-AMP-RNA + a 5'-end dephospho-uridine-RNA</text>
        <dbReference type="Rhea" id="RHEA:81383"/>
        <dbReference type="Rhea" id="RHEA-COMP:17356"/>
        <dbReference type="Rhea" id="RHEA-COMP:19675"/>
        <dbReference type="Rhea" id="RHEA-COMP:19676"/>
        <dbReference type="ChEBI" id="CHEBI:173224"/>
        <dbReference type="ChEBI" id="CHEBI:231879"/>
        <dbReference type="ChEBI" id="CHEBI:231881"/>
    </reaction>
    <physiologicalReaction direction="left-to-right" evidence="15">
        <dbReference type="Rhea" id="RHEA:81384"/>
    </physiologicalReaction>
</comment>
<evidence type="ECO:0000256" key="17">
    <source>
        <dbReference type="RuleBase" id="RU004328"/>
    </source>
</evidence>
<keyword evidence="12" id="KW-0458">Lysosome</keyword>
<dbReference type="GO" id="GO:0005788">
    <property type="term" value="C:endoplasmic reticulum lumen"/>
    <property type="evidence" value="ECO:0007669"/>
    <property type="project" value="UniProtKB-SubCell"/>
</dbReference>
<dbReference type="Pfam" id="PF00445">
    <property type="entry name" value="Ribonuclease_T2"/>
    <property type="match status" value="1"/>
</dbReference>
<name>V9KW61_CALMI</name>
<evidence type="ECO:0000256" key="13">
    <source>
        <dbReference type="ARBA" id="ARBA00023239"/>
    </source>
</evidence>
<feature type="chain" id="PRO_5004778073" evidence="18">
    <location>
        <begin position="35"/>
        <end position="253"/>
    </location>
</feature>
<dbReference type="GO" id="GO:0003723">
    <property type="term" value="F:RNA binding"/>
    <property type="evidence" value="ECO:0007669"/>
    <property type="project" value="InterPro"/>
</dbReference>
<proteinExistence type="evidence at transcript level"/>
<evidence type="ECO:0000256" key="10">
    <source>
        <dbReference type="ARBA" id="ARBA00023157"/>
    </source>
</evidence>
<keyword evidence="9" id="KW-0256">Endoplasmic reticulum</keyword>
<keyword evidence="10" id="KW-1015">Disulfide bond</keyword>
<accession>V9KW61</accession>
<evidence type="ECO:0000256" key="8">
    <source>
        <dbReference type="ARBA" id="ARBA00022801"/>
    </source>
</evidence>
<evidence type="ECO:0000313" key="19">
    <source>
        <dbReference type="EMBL" id="AFP03297.1"/>
    </source>
</evidence>
<evidence type="ECO:0000256" key="7">
    <source>
        <dbReference type="ARBA" id="ARBA00022759"/>
    </source>
</evidence>
<dbReference type="CDD" id="cd01061">
    <property type="entry name" value="RNase_T2_euk"/>
    <property type="match status" value="1"/>
</dbReference>
<dbReference type="GO" id="GO:0033897">
    <property type="term" value="F:ribonuclease T2 activity"/>
    <property type="evidence" value="ECO:0007669"/>
    <property type="project" value="InterPro"/>
</dbReference>
<dbReference type="PANTHER" id="PTHR11240:SF22">
    <property type="entry name" value="RIBONUCLEASE T2"/>
    <property type="match status" value="1"/>
</dbReference>
<feature type="signal peptide" evidence="18">
    <location>
        <begin position="1"/>
        <end position="34"/>
    </location>
</feature>
<feature type="active site" evidence="16">
    <location>
        <position position="115"/>
    </location>
</feature>
<dbReference type="GO" id="GO:0005576">
    <property type="term" value="C:extracellular region"/>
    <property type="evidence" value="ECO:0007669"/>
    <property type="project" value="UniProtKB-SubCell"/>
</dbReference>
<keyword evidence="18" id="KW-0732">Signal</keyword>
<comment type="subcellular location">
    <subcellularLocation>
        <location evidence="2">Endoplasmic reticulum lumen</location>
    </subcellularLocation>
    <subcellularLocation>
        <location evidence="1">Lysosome lumen</location>
    </subcellularLocation>
    <subcellularLocation>
        <location evidence="3">Secreted</location>
    </subcellularLocation>
</comment>
<keyword evidence="5" id="KW-0964">Secreted</keyword>
<evidence type="ECO:0000256" key="6">
    <source>
        <dbReference type="ARBA" id="ARBA00022722"/>
    </source>
</evidence>
<sequence>MTSQNGSGRRALCGWHFLPLLIVFFLTETSDCKSHPWNSIILTQHWPESVCLVDKCKEHPKIDYWTVHGLWPKKSMMCNNSWHFNIKNVENILVDLKHFWPDVLHPNGTQLWKHEWQKHGTCAALREPLNSQEKYFSKALELYKKLDLNSVLAKFHIVPSAEYYMLEEIENALLSTYGTIPKIQCIHPTEEGSVQTLGQIELCFDTDFQLLNCTETIYNKLNLGSNGQRSEYLDLSVCSQDLKIYYPPVEHRN</sequence>
<evidence type="ECO:0000256" key="11">
    <source>
        <dbReference type="ARBA" id="ARBA00023180"/>
    </source>
</evidence>
<comment type="catalytic activity">
    <reaction evidence="14">
        <text>a guanylyl-uridine-RNA = a 3'-end 2',3'-cyclophospho-GMP-RNA + a 5'-end dephospho-uridine-RNA</text>
        <dbReference type="Rhea" id="RHEA:81323"/>
        <dbReference type="Rhea" id="RHEA-COMP:17356"/>
        <dbReference type="Rhea" id="RHEA-COMP:19658"/>
        <dbReference type="Rhea" id="RHEA-COMP:19659"/>
        <dbReference type="ChEBI" id="CHEBI:173224"/>
        <dbReference type="ChEBI" id="CHEBI:231849"/>
        <dbReference type="ChEBI" id="CHEBI:231850"/>
    </reaction>
</comment>
<dbReference type="SUPFAM" id="SSF55895">
    <property type="entry name" value="Ribonuclease Rh-like"/>
    <property type="match status" value="1"/>
</dbReference>
<dbReference type="GO" id="GO:0006401">
    <property type="term" value="P:RNA catabolic process"/>
    <property type="evidence" value="ECO:0007669"/>
    <property type="project" value="TreeGrafter"/>
</dbReference>
<feature type="active site" evidence="16">
    <location>
        <position position="68"/>
    </location>
</feature>
<dbReference type="Gene3D" id="3.90.730.10">
    <property type="entry name" value="Ribonuclease T2-like"/>
    <property type="match status" value="1"/>
</dbReference>
<evidence type="ECO:0000256" key="16">
    <source>
        <dbReference type="PIRSR" id="PIRSR633697-1"/>
    </source>
</evidence>